<dbReference type="AlphaFoldDB" id="A0ABC8L7K8"/>
<sequence>RSRGILSDPDPLSSSKCKEIELRAIDNFCFGLPDCLNALMSCKFLDHLLYLLTNGEIFVQESALK</sequence>
<comment type="caution">
    <text evidence="1">The sequence shown here is derived from an EMBL/GenBank/DDBJ whole genome shotgun (WGS) entry which is preliminary data.</text>
</comment>
<evidence type="ECO:0000313" key="2">
    <source>
        <dbReference type="EMBL" id="CAH8380761.1"/>
    </source>
</evidence>
<feature type="non-terminal residue" evidence="1">
    <location>
        <position position="65"/>
    </location>
</feature>
<dbReference type="EMBL" id="CAKOAT010492933">
    <property type="protein sequence ID" value="CAH8380761.1"/>
    <property type="molecule type" value="Genomic_DNA"/>
</dbReference>
<reference evidence="1 3" key="1">
    <citation type="submission" date="2022-03" db="EMBL/GenBank/DDBJ databases">
        <authorList>
            <person name="Macdonald S."/>
            <person name="Ahmed S."/>
            <person name="Newling K."/>
        </authorList>
    </citation>
    <scope>NUCLEOTIDE SEQUENCE [LARGE SCALE GENOMIC DNA]</scope>
</reference>
<name>A0ABC8L7K8_ERUVS</name>
<proteinExistence type="predicted"/>
<organism evidence="1 3">
    <name type="scientific">Eruca vesicaria subsp. sativa</name>
    <name type="common">Garden rocket</name>
    <name type="synonym">Eruca sativa</name>
    <dbReference type="NCBI Taxonomy" id="29727"/>
    <lineage>
        <taxon>Eukaryota</taxon>
        <taxon>Viridiplantae</taxon>
        <taxon>Streptophyta</taxon>
        <taxon>Embryophyta</taxon>
        <taxon>Tracheophyta</taxon>
        <taxon>Spermatophyta</taxon>
        <taxon>Magnoliopsida</taxon>
        <taxon>eudicotyledons</taxon>
        <taxon>Gunneridae</taxon>
        <taxon>Pentapetalae</taxon>
        <taxon>rosids</taxon>
        <taxon>malvids</taxon>
        <taxon>Brassicales</taxon>
        <taxon>Brassicaceae</taxon>
        <taxon>Brassiceae</taxon>
        <taxon>Eruca</taxon>
    </lineage>
</organism>
<accession>A0ABC8L7K8</accession>
<evidence type="ECO:0000313" key="1">
    <source>
        <dbReference type="EMBL" id="CAH8372759.1"/>
    </source>
</evidence>
<dbReference type="EMBL" id="CAKOAT010437488">
    <property type="protein sequence ID" value="CAH8372759.1"/>
    <property type="molecule type" value="Genomic_DNA"/>
</dbReference>
<evidence type="ECO:0000313" key="3">
    <source>
        <dbReference type="Proteomes" id="UP001642260"/>
    </source>
</evidence>
<feature type="non-terminal residue" evidence="1">
    <location>
        <position position="1"/>
    </location>
</feature>
<gene>
    <name evidence="1" type="ORF">ERUC_LOCUS31741</name>
    <name evidence="2" type="ORF">ERUC_LOCUS33244</name>
</gene>
<keyword evidence="3" id="KW-1185">Reference proteome</keyword>
<dbReference type="Proteomes" id="UP001642260">
    <property type="component" value="Unassembled WGS sequence"/>
</dbReference>
<protein>
    <submittedName>
        <fullName evidence="1">Uncharacterized protein</fullName>
    </submittedName>
</protein>